<dbReference type="PROSITE" id="PS51257">
    <property type="entry name" value="PROKAR_LIPOPROTEIN"/>
    <property type="match status" value="1"/>
</dbReference>
<dbReference type="RefSeq" id="WP_107245580.1">
    <property type="nucleotide sequence ID" value="NZ_PYMJ01000044.1"/>
</dbReference>
<organism evidence="10 11">
    <name type="scientific">Photobacterium frigidiphilum</name>
    <dbReference type="NCBI Taxonomy" id="264736"/>
    <lineage>
        <taxon>Bacteria</taxon>
        <taxon>Pseudomonadati</taxon>
        <taxon>Pseudomonadota</taxon>
        <taxon>Gammaproteobacteria</taxon>
        <taxon>Vibrionales</taxon>
        <taxon>Vibrionaceae</taxon>
        <taxon>Photobacterium</taxon>
    </lineage>
</organism>
<dbReference type="GO" id="GO:0046872">
    <property type="term" value="F:metal ion binding"/>
    <property type="evidence" value="ECO:0007669"/>
    <property type="project" value="UniProtKB-KW"/>
</dbReference>
<dbReference type="OrthoDB" id="9154260at2"/>
<dbReference type="SUPFAM" id="SSF48695">
    <property type="entry name" value="Multiheme cytochromes"/>
    <property type="match status" value="1"/>
</dbReference>
<evidence type="ECO:0000256" key="2">
    <source>
        <dbReference type="ARBA" id="ARBA00004196"/>
    </source>
</evidence>
<dbReference type="AlphaFoldDB" id="A0A2T3J7J5"/>
<protein>
    <recommendedName>
        <fullName evidence="9">Tetrahaem cytochrome domain-containing protein</fullName>
    </recommendedName>
</protein>
<comment type="cofactor">
    <cofactor evidence="1">
        <name>heme c</name>
        <dbReference type="ChEBI" id="CHEBI:61717"/>
    </cofactor>
</comment>
<evidence type="ECO:0000256" key="8">
    <source>
        <dbReference type="SAM" id="SignalP"/>
    </source>
</evidence>
<evidence type="ECO:0000313" key="11">
    <source>
        <dbReference type="Proteomes" id="UP000240987"/>
    </source>
</evidence>
<evidence type="ECO:0000256" key="7">
    <source>
        <dbReference type="ARBA" id="ARBA00023004"/>
    </source>
</evidence>
<dbReference type="EMBL" id="PYMJ01000044">
    <property type="protein sequence ID" value="PSU44712.1"/>
    <property type="molecule type" value="Genomic_DNA"/>
</dbReference>
<evidence type="ECO:0000259" key="9">
    <source>
        <dbReference type="Pfam" id="PF14537"/>
    </source>
</evidence>
<dbReference type="InterPro" id="IPR036280">
    <property type="entry name" value="Multihaem_cyt_sf"/>
</dbReference>
<accession>A0A2T3J7J5</accession>
<gene>
    <name evidence="10" type="ORF">C9J12_26235</name>
</gene>
<evidence type="ECO:0000256" key="6">
    <source>
        <dbReference type="ARBA" id="ARBA00022982"/>
    </source>
</evidence>
<evidence type="ECO:0000256" key="5">
    <source>
        <dbReference type="ARBA" id="ARBA00022723"/>
    </source>
</evidence>
<evidence type="ECO:0000313" key="10">
    <source>
        <dbReference type="EMBL" id="PSU44712.1"/>
    </source>
</evidence>
<evidence type="ECO:0000256" key="3">
    <source>
        <dbReference type="ARBA" id="ARBA00022448"/>
    </source>
</evidence>
<keyword evidence="8" id="KW-0732">Signal</keyword>
<keyword evidence="7" id="KW-0408">Iron</keyword>
<feature type="signal peptide" evidence="8">
    <location>
        <begin position="1"/>
        <end position="21"/>
    </location>
</feature>
<feature type="domain" description="Tetrahaem cytochrome" evidence="9">
    <location>
        <begin position="40"/>
        <end position="111"/>
    </location>
</feature>
<evidence type="ECO:0000256" key="4">
    <source>
        <dbReference type="ARBA" id="ARBA00022617"/>
    </source>
</evidence>
<dbReference type="InterPro" id="IPR012286">
    <property type="entry name" value="Tetrahaem_cytochrome"/>
</dbReference>
<proteinExistence type="predicted"/>
<dbReference type="GO" id="GO:0030313">
    <property type="term" value="C:cell envelope"/>
    <property type="evidence" value="ECO:0007669"/>
    <property type="project" value="UniProtKB-SubCell"/>
</dbReference>
<evidence type="ECO:0000256" key="1">
    <source>
        <dbReference type="ARBA" id="ARBA00001926"/>
    </source>
</evidence>
<dbReference type="Pfam" id="PF14537">
    <property type="entry name" value="Cytochrom_c3_2"/>
    <property type="match status" value="1"/>
</dbReference>
<comment type="subcellular location">
    <subcellularLocation>
        <location evidence="2">Cell envelope</location>
    </subcellularLocation>
</comment>
<dbReference type="Gene3D" id="1.10.1130.10">
    <property type="entry name" value="Flavocytochrome C3, Chain A"/>
    <property type="match status" value="1"/>
</dbReference>
<keyword evidence="3" id="KW-0813">Transport</keyword>
<keyword evidence="5" id="KW-0479">Metal-binding</keyword>
<keyword evidence="6" id="KW-0249">Electron transport</keyword>
<reference evidence="10 11" key="1">
    <citation type="submission" date="2018-01" db="EMBL/GenBank/DDBJ databases">
        <title>Whole genome sequencing of Histamine producing bacteria.</title>
        <authorList>
            <person name="Butler K."/>
        </authorList>
    </citation>
    <scope>NUCLEOTIDE SEQUENCE [LARGE SCALE GENOMIC DNA]</scope>
    <source>
        <strain evidence="10 11">JCM 12947</strain>
    </source>
</reference>
<sequence>MNIIKYMLFGLLTFSCSISWAEDLPNPDEENIANFHLLDETCAGQCHEGEEPSEDLEFEYRSCVECHDTLANLDGRQHNIKHQDSEQMECVECHLPHEESDPKEMCTDCHEEEDEELEGFYSMQLERYLNLYSDSPKFVHPLINGAR</sequence>
<dbReference type="Proteomes" id="UP000240987">
    <property type="component" value="Unassembled WGS sequence"/>
</dbReference>
<keyword evidence="4" id="KW-0349">Heme</keyword>
<name>A0A2T3J7J5_9GAMM</name>
<feature type="chain" id="PRO_5015574133" description="Tetrahaem cytochrome domain-containing protein" evidence="8">
    <location>
        <begin position="22"/>
        <end position="147"/>
    </location>
</feature>
<comment type="caution">
    <text evidence="10">The sequence shown here is derived from an EMBL/GenBank/DDBJ whole genome shotgun (WGS) entry which is preliminary data.</text>
</comment>
<keyword evidence="11" id="KW-1185">Reference proteome</keyword>